<sequence>AAGMYGHPAMFNPAAYPYMLPMMNSAPHTPVSNAMSNNYLQQQQQLVQQQGSQQDQQQSTDNDAQAHASPRVTISEAHSPSSIGQVEVQ</sequence>
<comment type="caution">
    <text evidence="1">The sequence shown here is derived from an EMBL/GenBank/DDBJ whole genome shotgun (WGS) entry which is preliminary data.</text>
</comment>
<evidence type="ECO:0000313" key="1">
    <source>
        <dbReference type="EMBL" id="CAG8715222.1"/>
    </source>
</evidence>
<feature type="non-terminal residue" evidence="1">
    <location>
        <position position="1"/>
    </location>
</feature>
<dbReference type="EMBL" id="CAJVPT010036662">
    <property type="protein sequence ID" value="CAG8715222.1"/>
    <property type="molecule type" value="Genomic_DNA"/>
</dbReference>
<feature type="non-terminal residue" evidence="1">
    <location>
        <position position="89"/>
    </location>
</feature>
<proteinExistence type="predicted"/>
<evidence type="ECO:0000313" key="2">
    <source>
        <dbReference type="Proteomes" id="UP000789525"/>
    </source>
</evidence>
<accession>A0ACA9PM30</accession>
<organism evidence="1 2">
    <name type="scientific">Acaulospora colombiana</name>
    <dbReference type="NCBI Taxonomy" id="27376"/>
    <lineage>
        <taxon>Eukaryota</taxon>
        <taxon>Fungi</taxon>
        <taxon>Fungi incertae sedis</taxon>
        <taxon>Mucoromycota</taxon>
        <taxon>Glomeromycotina</taxon>
        <taxon>Glomeromycetes</taxon>
        <taxon>Diversisporales</taxon>
        <taxon>Acaulosporaceae</taxon>
        <taxon>Acaulospora</taxon>
    </lineage>
</organism>
<reference evidence="1" key="1">
    <citation type="submission" date="2021-06" db="EMBL/GenBank/DDBJ databases">
        <authorList>
            <person name="Kallberg Y."/>
            <person name="Tangrot J."/>
            <person name="Rosling A."/>
        </authorList>
    </citation>
    <scope>NUCLEOTIDE SEQUENCE</scope>
    <source>
        <strain evidence="1">CL356</strain>
    </source>
</reference>
<gene>
    <name evidence="1" type="ORF">ACOLOM_LOCUS10869</name>
</gene>
<dbReference type="Proteomes" id="UP000789525">
    <property type="component" value="Unassembled WGS sequence"/>
</dbReference>
<protein>
    <submittedName>
        <fullName evidence="1">15119_t:CDS:1</fullName>
    </submittedName>
</protein>
<keyword evidence="2" id="KW-1185">Reference proteome</keyword>
<name>A0ACA9PM30_9GLOM</name>